<accession>A0AAE0KZL7</accession>
<organism evidence="2 4">
    <name type="scientific">Cymbomonas tetramitiformis</name>
    <dbReference type="NCBI Taxonomy" id="36881"/>
    <lineage>
        <taxon>Eukaryota</taxon>
        <taxon>Viridiplantae</taxon>
        <taxon>Chlorophyta</taxon>
        <taxon>Pyramimonadophyceae</taxon>
        <taxon>Pyramimonadales</taxon>
        <taxon>Pyramimonadaceae</taxon>
        <taxon>Cymbomonas</taxon>
    </lineage>
</organism>
<sequence length="743" mass="81947">MTTPSPTTTTPAPSGSQPVAPSAPPRVDRRVRLDTIFTLDPGAHYAKTPATPGLAITAAARKAIRQLRKEGFEGTVAKHVLSSVLGAKDARFTVGEKHADLIWLHLVEAIEKHFVNEYDYFVDLFRLTDSTVECSEDANDLLYVTLERLIKPGSDARAWLDSSGREFPSDGKRALLEISRRLDDQTEPLDALKSLIDHRFEANVDPDTGIRRFNEFVADAAHQLGVPLKPDVVKRHFLASLDSEFFSAMRAEYRRVDQRLSVDILDLQSRLREEFKSLTKDYKKRTSVKTIPLAAAYYCTTTTVDEEIITPRATAGTPRCWTLCARCARSSPLSAKRLRISRAGADKAKENTTDVLSSRRTSLTPGMIVGEDNEGRGRTKEKAPSIDDCPELSMHLCNANDEDAKAAHLAELVTNEMQNAFDDEDDEAFAELCDHYGKAEVHKGPTANTFASHDDSRSDGHSLRAQYSGLREISAVKFTVDPPLAARSVVFEDSKTVDAPPRVAFTAEKTKKIVPTVKTTPTIVHDDERALGTFDKWANYVSPVLDMTPTVSAHFDKFTLTADPFDEAEDEDACEVEDDDGTAEVVPVPPSPAVYRDADVVGGYSYFQDPVAYDAFMDSYNPEDQCRAVPLQPPPPRQRIGGGRKVGLLQTALLSTLFFCTFVFLTDECDATVVAAQLAQPLTYEIDFDSATPPAQGLVVSQHDIIAFDASTEDFYEDPGPGRSEIENNDDMYFRIGTPCSAL</sequence>
<protein>
    <submittedName>
        <fullName evidence="2">Uncharacterized protein</fullName>
    </submittedName>
</protein>
<evidence type="ECO:0000256" key="1">
    <source>
        <dbReference type="SAM" id="MobiDB-lite"/>
    </source>
</evidence>
<feature type="compositionally biased region" description="Basic and acidic residues" evidence="1">
    <location>
        <begin position="373"/>
        <end position="385"/>
    </location>
</feature>
<evidence type="ECO:0000313" key="4">
    <source>
        <dbReference type="Proteomes" id="UP001190700"/>
    </source>
</evidence>
<reference evidence="2" key="2">
    <citation type="submission" date="2023-06" db="EMBL/GenBank/DDBJ databases">
        <title>Long-read-based genome assembly of the green algal bacterivore Cymbomonas tetramitiformis.</title>
        <authorList>
            <person name="Gyaltshen Y."/>
            <person name="Rozenberg A."/>
            <person name="Paasch A."/>
            <person name="Burns J.A."/>
            <person name="Warring S."/>
            <person name="Larson R."/>
            <person name="Maurer-Alcala X."/>
            <person name="Dacks J."/>
            <person name="Kim E."/>
        </authorList>
    </citation>
    <scope>NUCLEOTIDE SEQUENCE</scope>
    <source>
        <strain evidence="2">PLY_AMNH</strain>
    </source>
</reference>
<keyword evidence="4" id="KW-1185">Reference proteome</keyword>
<reference evidence="2 4" key="1">
    <citation type="journal article" date="2015" name="Genome Biol. Evol.">
        <title>Comparative Genomics of a Bacterivorous Green Alga Reveals Evolutionary Causalities and Consequences of Phago-Mixotrophic Mode of Nutrition.</title>
        <authorList>
            <person name="Burns J.A."/>
            <person name="Paasch A."/>
            <person name="Narechania A."/>
            <person name="Kim E."/>
        </authorList>
    </citation>
    <scope>NUCLEOTIDE SEQUENCE [LARGE SCALE GENOMIC DNA]</scope>
    <source>
        <strain evidence="2">PLY_AMNH</strain>
    </source>
</reference>
<proteinExistence type="predicted"/>
<name>A0AAE0KZL7_9CHLO</name>
<feature type="compositionally biased region" description="Low complexity" evidence="1">
    <location>
        <begin position="1"/>
        <end position="18"/>
    </location>
</feature>
<evidence type="ECO:0000313" key="3">
    <source>
        <dbReference type="EMBL" id="KAK3284790.1"/>
    </source>
</evidence>
<feature type="region of interest" description="Disordered" evidence="1">
    <location>
        <begin position="1"/>
        <end position="25"/>
    </location>
</feature>
<dbReference type="AlphaFoldDB" id="A0AAE0KZL7"/>
<dbReference type="EMBL" id="LGRX02002144">
    <property type="protein sequence ID" value="KAK3284790.1"/>
    <property type="molecule type" value="Genomic_DNA"/>
</dbReference>
<dbReference type="Proteomes" id="UP001190700">
    <property type="component" value="Unassembled WGS sequence"/>
</dbReference>
<dbReference type="EMBL" id="LGRX02012938">
    <property type="protein sequence ID" value="KAK3266611.1"/>
    <property type="molecule type" value="Genomic_DNA"/>
</dbReference>
<feature type="region of interest" description="Disordered" evidence="1">
    <location>
        <begin position="365"/>
        <end position="385"/>
    </location>
</feature>
<comment type="caution">
    <text evidence="2">The sequence shown here is derived from an EMBL/GenBank/DDBJ whole genome shotgun (WGS) entry which is preliminary data.</text>
</comment>
<gene>
    <name evidence="2" type="ORF">CYMTET_24774</name>
    <name evidence="3" type="ORF">CYMTET_7576</name>
</gene>
<evidence type="ECO:0000313" key="2">
    <source>
        <dbReference type="EMBL" id="KAK3266611.1"/>
    </source>
</evidence>